<protein>
    <submittedName>
        <fullName evidence="1">Uncharacterized protein</fullName>
    </submittedName>
</protein>
<keyword evidence="2" id="KW-1185">Reference proteome</keyword>
<dbReference type="EMBL" id="NJHN03000123">
    <property type="protein sequence ID" value="KAH9413144.1"/>
    <property type="molecule type" value="Genomic_DNA"/>
</dbReference>
<gene>
    <name evidence="1" type="ORF">DERP_006830</name>
</gene>
<reference evidence="1 2" key="1">
    <citation type="journal article" date="2018" name="J. Allergy Clin. Immunol.">
        <title>High-quality assembly of Dermatophagoides pteronyssinus genome and transcriptome reveals a wide range of novel allergens.</title>
        <authorList>
            <person name="Liu X.Y."/>
            <person name="Yang K.Y."/>
            <person name="Wang M.Q."/>
            <person name="Kwok J.S."/>
            <person name="Zeng X."/>
            <person name="Yang Z."/>
            <person name="Xiao X.J."/>
            <person name="Lau C.P."/>
            <person name="Li Y."/>
            <person name="Huang Z.M."/>
            <person name="Ba J.G."/>
            <person name="Yim A.K."/>
            <person name="Ouyang C.Y."/>
            <person name="Ngai S.M."/>
            <person name="Chan T.F."/>
            <person name="Leung E.L."/>
            <person name="Liu L."/>
            <person name="Liu Z.G."/>
            <person name="Tsui S.K."/>
        </authorList>
    </citation>
    <scope>NUCLEOTIDE SEQUENCE [LARGE SCALE GENOMIC DNA]</scope>
    <source>
        <strain evidence="1">Derp</strain>
    </source>
</reference>
<accession>A0ABQ8IS51</accession>
<evidence type="ECO:0000313" key="2">
    <source>
        <dbReference type="Proteomes" id="UP000887458"/>
    </source>
</evidence>
<name>A0ABQ8IS51_DERPT</name>
<sequence>MIFPKPRMWRQWPFRYRSPRRRSRSRPAISKRRIAVQGQDSLDGDVDGWAVECLEHDLGHLFSVGFWIQWSFSQQDWAFFWGNTQFIVEGMMPDLFHIIPVGYDTVFNWIFQASSPAKPALHIPEPLSTTNAVTSSSHILFQEILLELFSLKQQIQ</sequence>
<reference evidence="1 2" key="2">
    <citation type="journal article" date="2022" name="Mol. Biol. Evol.">
        <title>Comparative Genomics Reveals Insights into the Divergent Evolution of Astigmatic Mites and Household Pest Adaptations.</title>
        <authorList>
            <person name="Xiong Q."/>
            <person name="Wan A.T."/>
            <person name="Liu X."/>
            <person name="Fung C.S."/>
            <person name="Xiao X."/>
            <person name="Malainual N."/>
            <person name="Hou J."/>
            <person name="Wang L."/>
            <person name="Wang M."/>
            <person name="Yang K.Y."/>
            <person name="Cui Y."/>
            <person name="Leung E.L."/>
            <person name="Nong W."/>
            <person name="Shin S.K."/>
            <person name="Au S.W."/>
            <person name="Jeong K.Y."/>
            <person name="Chew F.T."/>
            <person name="Hui J.H."/>
            <person name="Leung T.F."/>
            <person name="Tungtrongchitr A."/>
            <person name="Zhong N."/>
            <person name="Liu Z."/>
            <person name="Tsui S.K."/>
        </authorList>
    </citation>
    <scope>NUCLEOTIDE SEQUENCE [LARGE SCALE GENOMIC DNA]</scope>
    <source>
        <strain evidence="1">Derp</strain>
    </source>
</reference>
<organism evidence="1 2">
    <name type="scientific">Dermatophagoides pteronyssinus</name>
    <name type="common">European house dust mite</name>
    <dbReference type="NCBI Taxonomy" id="6956"/>
    <lineage>
        <taxon>Eukaryota</taxon>
        <taxon>Metazoa</taxon>
        <taxon>Ecdysozoa</taxon>
        <taxon>Arthropoda</taxon>
        <taxon>Chelicerata</taxon>
        <taxon>Arachnida</taxon>
        <taxon>Acari</taxon>
        <taxon>Acariformes</taxon>
        <taxon>Sarcoptiformes</taxon>
        <taxon>Astigmata</taxon>
        <taxon>Psoroptidia</taxon>
        <taxon>Analgoidea</taxon>
        <taxon>Pyroglyphidae</taxon>
        <taxon>Dermatophagoidinae</taxon>
        <taxon>Dermatophagoides</taxon>
    </lineage>
</organism>
<comment type="caution">
    <text evidence="1">The sequence shown here is derived from an EMBL/GenBank/DDBJ whole genome shotgun (WGS) entry which is preliminary data.</text>
</comment>
<proteinExistence type="predicted"/>
<evidence type="ECO:0000313" key="1">
    <source>
        <dbReference type="EMBL" id="KAH9413144.1"/>
    </source>
</evidence>
<dbReference type="Proteomes" id="UP000887458">
    <property type="component" value="Unassembled WGS sequence"/>
</dbReference>